<dbReference type="AlphaFoldDB" id="S7Q9D1"/>
<dbReference type="GeneID" id="19305974"/>
<dbReference type="eggNOG" id="KOG0045">
    <property type="taxonomic scope" value="Eukaryota"/>
</dbReference>
<feature type="active site" evidence="5 6">
    <location>
        <position position="64"/>
    </location>
</feature>
<dbReference type="PANTHER" id="PTHR10183">
    <property type="entry name" value="CALPAIN"/>
    <property type="match status" value="1"/>
</dbReference>
<dbReference type="GO" id="GO:0004198">
    <property type="term" value="F:calcium-dependent cysteine-type endopeptidase activity"/>
    <property type="evidence" value="ECO:0007669"/>
    <property type="project" value="InterPro"/>
</dbReference>
<protein>
    <submittedName>
        <fullName evidence="8">Cysteine proteinase</fullName>
    </submittedName>
</protein>
<dbReference type="PRINTS" id="PR00704">
    <property type="entry name" value="CALPAIN"/>
</dbReference>
<dbReference type="Gene3D" id="3.90.70.10">
    <property type="entry name" value="Cysteine proteinases"/>
    <property type="match status" value="1"/>
</dbReference>
<dbReference type="PROSITE" id="PS00139">
    <property type="entry name" value="THIOL_PROTEASE_CYS"/>
    <property type="match status" value="1"/>
</dbReference>
<dbReference type="SMART" id="SM00230">
    <property type="entry name" value="CysPc"/>
    <property type="match status" value="1"/>
</dbReference>
<keyword evidence="9" id="KW-1185">Reference proteome</keyword>
<dbReference type="STRING" id="670483.S7Q9D1"/>
<evidence type="ECO:0000256" key="5">
    <source>
        <dbReference type="PIRSR" id="PIRSR622684-1"/>
    </source>
</evidence>
<evidence type="ECO:0000256" key="4">
    <source>
        <dbReference type="ARBA" id="ARBA00022807"/>
    </source>
</evidence>
<organism evidence="8 9">
    <name type="scientific">Gloeophyllum trabeum (strain ATCC 11539 / FP-39264 / Madison 617)</name>
    <name type="common">Brown rot fungus</name>
    <dbReference type="NCBI Taxonomy" id="670483"/>
    <lineage>
        <taxon>Eukaryota</taxon>
        <taxon>Fungi</taxon>
        <taxon>Dikarya</taxon>
        <taxon>Basidiomycota</taxon>
        <taxon>Agaricomycotina</taxon>
        <taxon>Agaricomycetes</taxon>
        <taxon>Gloeophyllales</taxon>
        <taxon>Gloeophyllaceae</taxon>
        <taxon>Gloeophyllum</taxon>
    </lineage>
</organism>
<dbReference type="Proteomes" id="UP000030669">
    <property type="component" value="Unassembled WGS sequence"/>
</dbReference>
<dbReference type="EMBL" id="KB469300">
    <property type="protein sequence ID" value="EPQ56127.1"/>
    <property type="molecule type" value="Genomic_DNA"/>
</dbReference>
<accession>S7Q9D1</accession>
<comment type="similarity">
    <text evidence="1">Belongs to the peptidase C2 family.</text>
</comment>
<dbReference type="InterPro" id="IPR000169">
    <property type="entry name" value="Pept_cys_AS"/>
</dbReference>
<reference evidence="8 9" key="1">
    <citation type="journal article" date="2012" name="Science">
        <title>The Paleozoic origin of enzymatic lignin decomposition reconstructed from 31 fungal genomes.</title>
        <authorList>
            <person name="Floudas D."/>
            <person name="Binder M."/>
            <person name="Riley R."/>
            <person name="Barry K."/>
            <person name="Blanchette R.A."/>
            <person name="Henrissat B."/>
            <person name="Martinez A.T."/>
            <person name="Otillar R."/>
            <person name="Spatafora J.W."/>
            <person name="Yadav J.S."/>
            <person name="Aerts A."/>
            <person name="Benoit I."/>
            <person name="Boyd A."/>
            <person name="Carlson A."/>
            <person name="Copeland A."/>
            <person name="Coutinho P.M."/>
            <person name="de Vries R.P."/>
            <person name="Ferreira P."/>
            <person name="Findley K."/>
            <person name="Foster B."/>
            <person name="Gaskell J."/>
            <person name="Glotzer D."/>
            <person name="Gorecki P."/>
            <person name="Heitman J."/>
            <person name="Hesse C."/>
            <person name="Hori C."/>
            <person name="Igarashi K."/>
            <person name="Jurgens J.A."/>
            <person name="Kallen N."/>
            <person name="Kersten P."/>
            <person name="Kohler A."/>
            <person name="Kuees U."/>
            <person name="Kumar T.K.A."/>
            <person name="Kuo A."/>
            <person name="LaButti K."/>
            <person name="Larrondo L.F."/>
            <person name="Lindquist E."/>
            <person name="Ling A."/>
            <person name="Lombard V."/>
            <person name="Lucas S."/>
            <person name="Lundell T."/>
            <person name="Martin R."/>
            <person name="McLaughlin D.J."/>
            <person name="Morgenstern I."/>
            <person name="Morin E."/>
            <person name="Murat C."/>
            <person name="Nagy L.G."/>
            <person name="Nolan M."/>
            <person name="Ohm R.A."/>
            <person name="Patyshakuliyeva A."/>
            <person name="Rokas A."/>
            <person name="Ruiz-Duenas F.J."/>
            <person name="Sabat G."/>
            <person name="Salamov A."/>
            <person name="Samejima M."/>
            <person name="Schmutz J."/>
            <person name="Slot J.C."/>
            <person name="St John F."/>
            <person name="Stenlid J."/>
            <person name="Sun H."/>
            <person name="Sun S."/>
            <person name="Syed K."/>
            <person name="Tsang A."/>
            <person name="Wiebenga A."/>
            <person name="Young D."/>
            <person name="Pisabarro A."/>
            <person name="Eastwood D.C."/>
            <person name="Martin F."/>
            <person name="Cullen D."/>
            <person name="Grigoriev I.V."/>
            <person name="Hibbett D.S."/>
        </authorList>
    </citation>
    <scope>NUCLEOTIDE SEQUENCE [LARGE SCALE GENOMIC DNA]</scope>
    <source>
        <strain evidence="8 9">ATCC 11539</strain>
    </source>
</reference>
<dbReference type="KEGG" id="gtr:GLOTRDRAFT_40372"/>
<proteinExistence type="inferred from homology"/>
<evidence type="ECO:0000256" key="1">
    <source>
        <dbReference type="ARBA" id="ARBA00007623"/>
    </source>
</evidence>
<evidence type="ECO:0000256" key="6">
    <source>
        <dbReference type="PROSITE-ProRule" id="PRU00239"/>
    </source>
</evidence>
<evidence type="ECO:0000259" key="7">
    <source>
        <dbReference type="PROSITE" id="PS50203"/>
    </source>
</evidence>
<dbReference type="RefSeq" id="XP_007864834.1">
    <property type="nucleotide sequence ID" value="XM_007866643.1"/>
</dbReference>
<dbReference type="InterPro" id="IPR001300">
    <property type="entry name" value="Peptidase_C2_calpain_cat"/>
</dbReference>
<feature type="active site" evidence="5 6">
    <location>
        <position position="245"/>
    </location>
</feature>
<feature type="active site" evidence="5 6">
    <location>
        <position position="267"/>
    </location>
</feature>
<evidence type="ECO:0000313" key="8">
    <source>
        <dbReference type="EMBL" id="EPQ56127.1"/>
    </source>
</evidence>
<keyword evidence="4 6" id="KW-0788">Thiol protease</keyword>
<dbReference type="Pfam" id="PF00648">
    <property type="entry name" value="Peptidase_C2"/>
    <property type="match status" value="1"/>
</dbReference>
<dbReference type="InterPro" id="IPR022684">
    <property type="entry name" value="Calpain_cysteine_protease"/>
</dbReference>
<dbReference type="OMA" id="DADICHI"/>
<gene>
    <name evidence="8" type="ORF">GLOTRDRAFT_40372</name>
</gene>
<dbReference type="PANTHER" id="PTHR10183:SF379">
    <property type="entry name" value="CALPAIN-5"/>
    <property type="match status" value="1"/>
</dbReference>
<dbReference type="OrthoDB" id="424753at2759"/>
<evidence type="ECO:0000256" key="2">
    <source>
        <dbReference type="ARBA" id="ARBA00022670"/>
    </source>
</evidence>
<dbReference type="GO" id="GO:0006508">
    <property type="term" value="P:proteolysis"/>
    <property type="evidence" value="ECO:0007669"/>
    <property type="project" value="UniProtKB-KW"/>
</dbReference>
<dbReference type="PROSITE" id="PS50203">
    <property type="entry name" value="CALPAIN_CAT"/>
    <property type="match status" value="1"/>
</dbReference>
<dbReference type="InterPro" id="IPR038765">
    <property type="entry name" value="Papain-like_cys_pep_sf"/>
</dbReference>
<name>S7Q9D1_GLOTA</name>
<keyword evidence="3 6" id="KW-0378">Hydrolase</keyword>
<feature type="domain" description="Calpain catalytic" evidence="7">
    <location>
        <begin position="31"/>
        <end position="327"/>
    </location>
</feature>
<evidence type="ECO:0000313" key="9">
    <source>
        <dbReference type="Proteomes" id="UP000030669"/>
    </source>
</evidence>
<dbReference type="HOGENOM" id="CLU_006072_2_2_1"/>
<dbReference type="SUPFAM" id="SSF54001">
    <property type="entry name" value="Cysteine proteinases"/>
    <property type="match status" value="1"/>
</dbReference>
<evidence type="ECO:0000256" key="3">
    <source>
        <dbReference type="ARBA" id="ARBA00022801"/>
    </source>
</evidence>
<keyword evidence="2 6" id="KW-0645">Protease</keyword>
<sequence>RDMEFDLEEDREGCLYGLETDEKCKPPDVLRVTQIFTEADSTPDAKRNGGATADDLVQGQLEDCWFLAALATVCTASTGKETNWIEEHISVAHHPRIGVYGFIFFRDGCWEDVVIDDLLFVHSPKYETLPPEEQLRFRRDKHRYDTEARTGSKSLYFASSGTEGETWVPLIEKAFAKLNGDYAALNYGFVCDAVESLTGLVPRTSKLLFLSQERFRGVYNCFHLHDVLDRDKFWNEELMKHYEEHAYSVIDAIEHPETKKRFLKIRNPWGSGGEWDGPWSDGSSEWTQLFPIDVDKLNHTFGNDGQFIMEYDDFMSTWSYVDRTKLFNRRWVYSFHWLNVSARPRPSAWSPGDVSFTVKIAKRTPAIFVLSQLDDRAFQELSGCYKWSFDFVVYKEGPEKREVGRSTHERLWRRSVNLELDNLEEGTYIVHVWLYVVGNC</sequence>
<feature type="non-terminal residue" evidence="8">
    <location>
        <position position="1"/>
    </location>
</feature>